<evidence type="ECO:0000256" key="6">
    <source>
        <dbReference type="ARBA" id="ARBA00022695"/>
    </source>
</evidence>
<keyword evidence="20" id="KW-1185">Reference proteome</keyword>
<dbReference type="eggNOG" id="COG0389">
    <property type="taxonomic scope" value="Bacteria"/>
</dbReference>
<protein>
    <recommendedName>
        <fullName evidence="16">DNA polymerase IV</fullName>
        <shortName evidence="16">Pol IV</shortName>
        <ecNumber evidence="16">2.7.7.7</ecNumber>
    </recommendedName>
</protein>
<evidence type="ECO:0000256" key="10">
    <source>
        <dbReference type="ARBA" id="ARBA00022842"/>
    </source>
</evidence>
<dbReference type="EMBL" id="CP001686">
    <property type="protein sequence ID" value="ACV06618.1"/>
    <property type="molecule type" value="Genomic_DNA"/>
</dbReference>
<comment type="cofactor">
    <cofactor evidence="16">
        <name>Mg(2+)</name>
        <dbReference type="ChEBI" id="CHEBI:18420"/>
    </cofactor>
    <text evidence="16">Binds 2 magnesium ions per subunit.</text>
</comment>
<evidence type="ECO:0000256" key="4">
    <source>
        <dbReference type="ARBA" id="ARBA00022490"/>
    </source>
</evidence>
<dbReference type="NCBIfam" id="NF002677">
    <property type="entry name" value="PRK02406.1"/>
    <property type="match status" value="1"/>
</dbReference>
<dbReference type="Gene3D" id="3.30.1490.100">
    <property type="entry name" value="DNA polymerase, Y-family, little finger domain"/>
    <property type="match status" value="1"/>
</dbReference>
<keyword evidence="5 16" id="KW-0808">Transferase</keyword>
<accession>C7NIB1</accession>
<keyword evidence="7 16" id="KW-0235">DNA replication</keyword>
<evidence type="ECO:0000256" key="3">
    <source>
        <dbReference type="ARBA" id="ARBA00022457"/>
    </source>
</evidence>
<evidence type="ECO:0000256" key="11">
    <source>
        <dbReference type="ARBA" id="ARBA00022932"/>
    </source>
</evidence>
<feature type="domain" description="UmuC" evidence="18">
    <location>
        <begin position="12"/>
        <end position="191"/>
    </location>
</feature>
<dbReference type="InterPro" id="IPR017961">
    <property type="entry name" value="DNA_pol_Y-fam_little_finger"/>
</dbReference>
<feature type="binding site" evidence="16">
    <location>
        <position position="109"/>
    </location>
    <ligand>
        <name>Mg(2+)</name>
        <dbReference type="ChEBI" id="CHEBI:18420"/>
    </ligand>
</feature>
<dbReference type="Proteomes" id="UP000006666">
    <property type="component" value="Chromosome"/>
</dbReference>
<dbReference type="InterPro" id="IPR036775">
    <property type="entry name" value="DNA_pol_Y-fam_lit_finger_sf"/>
</dbReference>
<dbReference type="RefSeq" id="WP_015779563.1">
    <property type="nucleotide sequence ID" value="NC_013169.1"/>
</dbReference>
<gene>
    <name evidence="16" type="primary">dinB</name>
    <name evidence="19" type="ordered locus">Ksed_16030</name>
</gene>
<dbReference type="SUPFAM" id="SSF100879">
    <property type="entry name" value="Lesion bypass DNA polymerase (Y-family), little finger domain"/>
    <property type="match status" value="1"/>
</dbReference>
<evidence type="ECO:0000256" key="9">
    <source>
        <dbReference type="ARBA" id="ARBA00022763"/>
    </source>
</evidence>
<dbReference type="Pfam" id="PF11799">
    <property type="entry name" value="IMS_C"/>
    <property type="match status" value="1"/>
</dbReference>
<dbReference type="InterPro" id="IPR050116">
    <property type="entry name" value="DNA_polymerase-Y"/>
</dbReference>
<sequence length="407" mass="44168">MVSVAAREQTAVLHVDMDAFYASVALVDRPELRGQPVIVGGGHRSVVLSATYEARAFGVRSAMPMARARRLCPQATVVRPDHERYAAVSAAVMEIFRQVTHAVQPTSVDEAFLDVTGTSRRWGSPLQVAEWIRRTVAAEQHITCSVGIGPNPFVAKVASGQAKPDGTRQVTPAEVVSFLHPLDVGVLWGVGEKTQEQLARFGLTTVAQVAHTPVVTLQRIVGDHAGAALAERAWGRDPQRVRPVVAEKTIGNGQTFDHDIDDPRQVETRLLLLSDRVAARARTAGVMGRTVQVTVRFADFTTVQRSRTLQRPSDVSREIHQVAREVFASLGLQRARVRMVRVTLSGLTPTDRTPRQGMLDEPEVGWREADAAVDRASARFGAGIVRPASLLPEERGPRGRAGSGAHA</sequence>
<evidence type="ECO:0000256" key="5">
    <source>
        <dbReference type="ARBA" id="ARBA00022679"/>
    </source>
</evidence>
<keyword evidence="6 16" id="KW-0548">Nucleotidyltransferase</keyword>
<dbReference type="STRING" id="478801.Ksed_16030"/>
<dbReference type="GO" id="GO:0000287">
    <property type="term" value="F:magnesium ion binding"/>
    <property type="evidence" value="ECO:0007669"/>
    <property type="project" value="UniProtKB-UniRule"/>
</dbReference>
<dbReference type="Gene3D" id="3.40.1170.60">
    <property type="match status" value="1"/>
</dbReference>
<comment type="catalytic activity">
    <reaction evidence="15 16">
        <text>DNA(n) + a 2'-deoxyribonucleoside 5'-triphosphate = DNA(n+1) + diphosphate</text>
        <dbReference type="Rhea" id="RHEA:22508"/>
        <dbReference type="Rhea" id="RHEA-COMP:17339"/>
        <dbReference type="Rhea" id="RHEA-COMP:17340"/>
        <dbReference type="ChEBI" id="CHEBI:33019"/>
        <dbReference type="ChEBI" id="CHEBI:61560"/>
        <dbReference type="ChEBI" id="CHEBI:173112"/>
        <dbReference type="EC" id="2.7.7.7"/>
    </reaction>
</comment>
<evidence type="ECO:0000256" key="15">
    <source>
        <dbReference type="ARBA" id="ARBA00049244"/>
    </source>
</evidence>
<dbReference type="GO" id="GO:0005829">
    <property type="term" value="C:cytosol"/>
    <property type="evidence" value="ECO:0007669"/>
    <property type="project" value="TreeGrafter"/>
</dbReference>
<evidence type="ECO:0000256" key="12">
    <source>
        <dbReference type="ARBA" id="ARBA00023125"/>
    </source>
</evidence>
<feature type="active site" evidence="16">
    <location>
        <position position="110"/>
    </location>
</feature>
<dbReference type="InterPro" id="IPR043502">
    <property type="entry name" value="DNA/RNA_pol_sf"/>
</dbReference>
<keyword evidence="9 16" id="KW-0227">DNA damage</keyword>
<dbReference type="KEGG" id="kse:Ksed_16030"/>
<dbReference type="EC" id="2.7.7.7" evidence="16"/>
<evidence type="ECO:0000256" key="14">
    <source>
        <dbReference type="ARBA" id="ARBA00025589"/>
    </source>
</evidence>
<dbReference type="GO" id="GO:0003887">
    <property type="term" value="F:DNA-directed DNA polymerase activity"/>
    <property type="evidence" value="ECO:0007669"/>
    <property type="project" value="UniProtKB-UniRule"/>
</dbReference>
<dbReference type="GO" id="GO:0009432">
    <property type="term" value="P:SOS response"/>
    <property type="evidence" value="ECO:0007669"/>
    <property type="project" value="TreeGrafter"/>
</dbReference>
<dbReference type="Gene3D" id="1.10.150.20">
    <property type="entry name" value="5' to 3' exonuclease, C-terminal subdomain"/>
    <property type="match status" value="1"/>
</dbReference>
<evidence type="ECO:0000256" key="17">
    <source>
        <dbReference type="SAM" id="MobiDB-lite"/>
    </source>
</evidence>
<organism evidence="19 20">
    <name type="scientific">Kytococcus sedentarius (strain ATCC 14392 / DSM 20547 / JCM 11482 / CCUG 33030 / NBRC 15357 / NCTC 11040 / CCM 314 / 541)</name>
    <name type="common">Micrococcus sedentarius</name>
    <dbReference type="NCBI Taxonomy" id="478801"/>
    <lineage>
        <taxon>Bacteria</taxon>
        <taxon>Bacillati</taxon>
        <taxon>Actinomycetota</taxon>
        <taxon>Actinomycetes</taxon>
        <taxon>Micrococcales</taxon>
        <taxon>Kytococcaceae</taxon>
        <taxon>Kytococcus</taxon>
    </lineage>
</organism>
<evidence type="ECO:0000256" key="7">
    <source>
        <dbReference type="ARBA" id="ARBA00022705"/>
    </source>
</evidence>
<dbReference type="InterPro" id="IPR001126">
    <property type="entry name" value="UmuC"/>
</dbReference>
<dbReference type="GO" id="GO:0006281">
    <property type="term" value="P:DNA repair"/>
    <property type="evidence" value="ECO:0007669"/>
    <property type="project" value="UniProtKB-UniRule"/>
</dbReference>
<comment type="subunit">
    <text evidence="16">Monomer.</text>
</comment>
<feature type="binding site" evidence="16">
    <location>
        <position position="16"/>
    </location>
    <ligand>
        <name>Mg(2+)</name>
        <dbReference type="ChEBI" id="CHEBI:18420"/>
    </ligand>
</feature>
<dbReference type="InterPro" id="IPR043128">
    <property type="entry name" value="Rev_trsase/Diguanyl_cyclase"/>
</dbReference>
<name>C7NIB1_KYTSD</name>
<evidence type="ECO:0000256" key="1">
    <source>
        <dbReference type="ARBA" id="ARBA00004496"/>
    </source>
</evidence>
<evidence type="ECO:0000256" key="2">
    <source>
        <dbReference type="ARBA" id="ARBA00010945"/>
    </source>
</evidence>
<comment type="similarity">
    <text evidence="2 16">Belongs to the DNA polymerase type-Y family.</text>
</comment>
<keyword evidence="8 16" id="KW-0479">Metal-binding</keyword>
<dbReference type="GO" id="GO:0006261">
    <property type="term" value="P:DNA-templated DNA replication"/>
    <property type="evidence" value="ECO:0007669"/>
    <property type="project" value="UniProtKB-UniRule"/>
</dbReference>
<keyword evidence="12 16" id="KW-0238">DNA-binding</keyword>
<keyword evidence="11 16" id="KW-0239">DNA-directed DNA polymerase</keyword>
<evidence type="ECO:0000313" key="20">
    <source>
        <dbReference type="Proteomes" id="UP000006666"/>
    </source>
</evidence>
<evidence type="ECO:0000256" key="13">
    <source>
        <dbReference type="ARBA" id="ARBA00023204"/>
    </source>
</evidence>
<dbReference type="HOGENOM" id="CLU_012348_1_0_11"/>
<comment type="function">
    <text evidence="14 16">Poorly processive, error-prone DNA polymerase involved in untargeted mutagenesis. Copies undamaged DNA at stalled replication forks, which arise in vivo from mismatched or misaligned primer ends. These misaligned primers can be extended by PolIV. Exhibits no 3'-5' exonuclease (proofreading) activity. May be involved in translesional synthesis, in conjunction with the beta clamp from PolIII.</text>
</comment>
<dbReference type="GO" id="GO:0003684">
    <property type="term" value="F:damaged DNA binding"/>
    <property type="evidence" value="ECO:0007669"/>
    <property type="project" value="InterPro"/>
</dbReference>
<dbReference type="PANTHER" id="PTHR11076">
    <property type="entry name" value="DNA REPAIR POLYMERASE UMUC / TRANSFERASE FAMILY MEMBER"/>
    <property type="match status" value="1"/>
</dbReference>
<evidence type="ECO:0000256" key="16">
    <source>
        <dbReference type="HAMAP-Rule" id="MF_01113"/>
    </source>
</evidence>
<keyword evidence="4 16" id="KW-0963">Cytoplasm</keyword>
<keyword evidence="3 16" id="KW-0515">Mutator protein</keyword>
<dbReference type="SUPFAM" id="SSF56672">
    <property type="entry name" value="DNA/RNA polymerases"/>
    <property type="match status" value="1"/>
</dbReference>
<dbReference type="FunFam" id="3.40.1170.60:FF:000001">
    <property type="entry name" value="DNA polymerase IV"/>
    <property type="match status" value="1"/>
</dbReference>
<comment type="subcellular location">
    <subcellularLocation>
        <location evidence="1 16">Cytoplasm</location>
    </subcellularLocation>
</comment>
<dbReference type="InterPro" id="IPR022880">
    <property type="entry name" value="DNApol_IV"/>
</dbReference>
<reference evidence="19 20" key="1">
    <citation type="journal article" date="2009" name="Stand. Genomic Sci.">
        <title>Complete genome sequence of Kytococcus sedentarius type strain (541).</title>
        <authorList>
            <person name="Sims D."/>
            <person name="Brettin T."/>
            <person name="Detter J.C."/>
            <person name="Han C."/>
            <person name="Lapidus A."/>
            <person name="Copeland A."/>
            <person name="Glavina Del Rio T."/>
            <person name="Nolan M."/>
            <person name="Chen F."/>
            <person name="Lucas S."/>
            <person name="Tice H."/>
            <person name="Cheng J.F."/>
            <person name="Bruce D."/>
            <person name="Goodwin L."/>
            <person name="Pitluck S."/>
            <person name="Ovchinnikova G."/>
            <person name="Pati A."/>
            <person name="Ivanova N."/>
            <person name="Mavrommatis K."/>
            <person name="Chen A."/>
            <person name="Palaniappan K."/>
            <person name="D'haeseleer P."/>
            <person name="Chain P."/>
            <person name="Bristow J."/>
            <person name="Eisen J.A."/>
            <person name="Markowitz V."/>
            <person name="Hugenholtz P."/>
            <person name="Schneider S."/>
            <person name="Goker M."/>
            <person name="Pukall R."/>
            <person name="Kyrpides N.C."/>
            <person name="Klenk H.P."/>
        </authorList>
    </citation>
    <scope>NUCLEOTIDE SEQUENCE [LARGE SCALE GENOMIC DNA]</scope>
    <source>
        <strain evidence="20">ATCC 14392 / DSM 20547 / JCM 11482 / CCUG 33030 / NBRC 15357 / NCTC 11040 / CCM 314 / 541</strain>
    </source>
</reference>
<proteinExistence type="inferred from homology"/>
<feature type="region of interest" description="Disordered" evidence="17">
    <location>
        <begin position="386"/>
        <end position="407"/>
    </location>
</feature>
<dbReference type="PANTHER" id="PTHR11076:SF33">
    <property type="entry name" value="DNA POLYMERASE KAPPA"/>
    <property type="match status" value="1"/>
</dbReference>
<evidence type="ECO:0000259" key="18">
    <source>
        <dbReference type="PROSITE" id="PS50173"/>
    </source>
</evidence>
<evidence type="ECO:0000256" key="8">
    <source>
        <dbReference type="ARBA" id="ARBA00022723"/>
    </source>
</evidence>
<feature type="site" description="Substrate discrimination" evidence="16">
    <location>
        <position position="21"/>
    </location>
</feature>
<dbReference type="CDD" id="cd03586">
    <property type="entry name" value="PolY_Pol_IV_kappa"/>
    <property type="match status" value="1"/>
</dbReference>
<dbReference type="HAMAP" id="MF_01113">
    <property type="entry name" value="DNApol_IV"/>
    <property type="match status" value="1"/>
</dbReference>
<dbReference type="PROSITE" id="PS50173">
    <property type="entry name" value="UMUC"/>
    <property type="match status" value="1"/>
</dbReference>
<dbReference type="GO" id="GO:0042276">
    <property type="term" value="P:error-prone translesion synthesis"/>
    <property type="evidence" value="ECO:0007669"/>
    <property type="project" value="TreeGrafter"/>
</dbReference>
<dbReference type="Gene3D" id="3.30.70.270">
    <property type="match status" value="1"/>
</dbReference>
<dbReference type="Pfam" id="PF00817">
    <property type="entry name" value="IMS"/>
    <property type="match status" value="1"/>
</dbReference>
<keyword evidence="10 16" id="KW-0460">Magnesium</keyword>
<dbReference type="AlphaFoldDB" id="C7NIB1"/>
<keyword evidence="13 16" id="KW-0234">DNA repair</keyword>
<evidence type="ECO:0000313" key="19">
    <source>
        <dbReference type="EMBL" id="ACV06618.1"/>
    </source>
</evidence>